<name>A0ABQ6QQZ5_9BACT</name>
<dbReference type="Proteomes" id="UP001342631">
    <property type="component" value="Unassembled WGS sequence"/>
</dbReference>
<gene>
    <name evidence="1" type="ORF">ASNO1_23570</name>
</gene>
<organism evidence="1 2">
    <name type="scientific">Corallococcus caeni</name>
    <dbReference type="NCBI Taxonomy" id="3082388"/>
    <lineage>
        <taxon>Bacteria</taxon>
        <taxon>Pseudomonadati</taxon>
        <taxon>Myxococcota</taxon>
        <taxon>Myxococcia</taxon>
        <taxon>Myxococcales</taxon>
        <taxon>Cystobacterineae</taxon>
        <taxon>Myxococcaceae</taxon>
        <taxon>Corallococcus</taxon>
    </lineage>
</organism>
<evidence type="ECO:0000313" key="1">
    <source>
        <dbReference type="EMBL" id="GMU06104.1"/>
    </source>
</evidence>
<protein>
    <submittedName>
        <fullName evidence="1">Uncharacterized protein</fullName>
    </submittedName>
</protein>
<sequence length="92" mass="10583">MIQERKRGHALYALNRVLVVARFMSLKGHDPQTLAAVLDAAERLTWLLAAPQDETARYRQWLQELSSRHSLCRIVLERFDSDVLPPSWLGTV</sequence>
<dbReference type="EMBL" id="BTTX01000002">
    <property type="protein sequence ID" value="GMU06104.1"/>
    <property type="molecule type" value="Genomic_DNA"/>
</dbReference>
<keyword evidence="2" id="KW-1185">Reference proteome</keyword>
<accession>A0ABQ6QQZ5</accession>
<comment type="caution">
    <text evidence="1">The sequence shown here is derived from an EMBL/GenBank/DDBJ whole genome shotgun (WGS) entry which is preliminary data.</text>
</comment>
<dbReference type="RefSeq" id="WP_223740452.1">
    <property type="nucleotide sequence ID" value="NZ_BTTW01000007.1"/>
</dbReference>
<reference evidence="1 2" key="1">
    <citation type="journal article" date="2024" name="Arch. Microbiol.">
        <title>Corallococcus caeni sp. nov., a novel myxobacterium isolated from activated sludge.</title>
        <authorList>
            <person name="Tomita S."/>
            <person name="Nakai R."/>
            <person name="Kuroda K."/>
            <person name="Kurashita H."/>
            <person name="Hatamoto M."/>
            <person name="Yamaguchi T."/>
            <person name="Narihiro T."/>
        </authorList>
    </citation>
    <scope>NUCLEOTIDE SEQUENCE [LARGE SCALE GENOMIC DNA]</scope>
    <source>
        <strain evidence="1 2">NO1</strain>
    </source>
</reference>
<evidence type="ECO:0000313" key="2">
    <source>
        <dbReference type="Proteomes" id="UP001342631"/>
    </source>
</evidence>
<proteinExistence type="predicted"/>